<comment type="caution">
    <text evidence="1">The sequence shown here is derived from an EMBL/GenBank/DDBJ whole genome shotgun (WGS) entry which is preliminary data.</text>
</comment>
<accession>A0ABU5TBI1</accession>
<dbReference type="Proteomes" id="UP001304769">
    <property type="component" value="Unassembled WGS sequence"/>
</dbReference>
<sequence>MDSDKYKGLYPVQATFAPARAGYLIQAGSRTGFRRAVQEASTRWGGAAEPIFPIPDDANPAPWVNALLELTHIDGLVNVDLAESVAERTANALDLPWVPLKAIDRRGPVYINTHPLSLPSTSIDSLGSRITAAPTSRLWEAVAAGDLPADHLEEAQRQGVNVSTSGSADGVGRAQLRNATWIDQTVAAFGETYASPAPANIPTVVWITANDSLDDSLDFWNVRALRPRGIATMPMFLLPAEDVPYWLGFEAQLASALSRPDEISPDVFLTSSSASSEELASIAGALGLVPATDEETRTSVRFPPPVERRQAPFTYRIMAGVDQYVSFDRRYGVATLLDAHAFTGRSTILQFASPIAFAGGGATKVRLRSTLFDGLPKREAISSSMIPGAVWRGDELEIAVPALAQYRFEMKVPELRDALIALLDTAAESHAPSDKGSIASMFLAREDEAAALLEPDIFEAIRGLTTPRSRRFLDELERITGTSASSEDLSDFARDWASQSKRAYRLPGNVGLPAVKAGVALERLCGLGWAERGFELRCLSCRTPSFVPLASVPQTGAACPACRAAGDYTSANAGPSVFYRLDGLIDRASDQGVFPHLLTIAALQKKEPMSWFLPGVDFTFGGGDRREADIVGLYAGQLTVGEVKTRGAEFTAEQIERDINLAERLGADIYVLSAPDEISEETKSTARARSTDAGIELILLDRTELRP</sequence>
<gene>
    <name evidence="1" type="ORF">SPF06_18870</name>
</gene>
<dbReference type="RefSeq" id="WP_323280697.1">
    <property type="nucleotide sequence ID" value="NZ_JAYGGQ010000017.1"/>
</dbReference>
<evidence type="ECO:0008006" key="3">
    <source>
        <dbReference type="Google" id="ProtNLM"/>
    </source>
</evidence>
<protein>
    <recommendedName>
        <fullName evidence="3">REase associating with pPIWI RE domain-containing protein</fullName>
    </recommendedName>
</protein>
<evidence type="ECO:0000313" key="2">
    <source>
        <dbReference type="Proteomes" id="UP001304769"/>
    </source>
</evidence>
<reference evidence="1 2" key="1">
    <citation type="submission" date="2023-12" db="EMBL/GenBank/DDBJ databases">
        <title>Sinomonas terricola sp. nov, isolated from litchi orchard soil in Guangdong, PR China.</title>
        <authorList>
            <person name="Jiaxin W."/>
            <person name="Yang Z."/>
            <person name="Honghui Z."/>
        </authorList>
    </citation>
    <scope>NUCLEOTIDE SEQUENCE [LARGE SCALE GENOMIC DNA]</scope>
    <source>
        <strain evidence="1 2">JGH33</strain>
    </source>
</reference>
<keyword evidence="2" id="KW-1185">Reference proteome</keyword>
<proteinExistence type="predicted"/>
<dbReference type="EMBL" id="JAYGGQ010000017">
    <property type="protein sequence ID" value="MEA5456791.1"/>
    <property type="molecule type" value="Genomic_DNA"/>
</dbReference>
<evidence type="ECO:0000313" key="1">
    <source>
        <dbReference type="EMBL" id="MEA5456791.1"/>
    </source>
</evidence>
<organism evidence="1 2">
    <name type="scientific">Sinomonas terricola</name>
    <dbReference type="NCBI Taxonomy" id="3110330"/>
    <lineage>
        <taxon>Bacteria</taxon>
        <taxon>Bacillati</taxon>
        <taxon>Actinomycetota</taxon>
        <taxon>Actinomycetes</taxon>
        <taxon>Micrococcales</taxon>
        <taxon>Micrococcaceae</taxon>
        <taxon>Sinomonas</taxon>
    </lineage>
</organism>
<name>A0ABU5TBI1_9MICC</name>